<evidence type="ECO:0000313" key="7">
    <source>
        <dbReference type="Proteomes" id="UP000193061"/>
    </source>
</evidence>
<evidence type="ECO:0000259" key="5">
    <source>
        <dbReference type="PROSITE" id="PS50931"/>
    </source>
</evidence>
<keyword evidence="2" id="KW-0805">Transcription regulation</keyword>
<dbReference type="Gene3D" id="3.40.190.10">
    <property type="entry name" value="Periplasmic binding protein-like II"/>
    <property type="match status" value="2"/>
</dbReference>
<dbReference type="CDD" id="cd08432">
    <property type="entry name" value="PBP2_GcdR_TrpI_HvrB_AmpR_like"/>
    <property type="match status" value="1"/>
</dbReference>
<dbReference type="PANTHER" id="PTHR30537:SF26">
    <property type="entry name" value="GLYCINE CLEAVAGE SYSTEM TRANSCRIPTIONAL ACTIVATOR"/>
    <property type="match status" value="1"/>
</dbReference>
<dbReference type="SUPFAM" id="SSF53850">
    <property type="entry name" value="Periplasmic binding protein-like II"/>
    <property type="match status" value="1"/>
</dbReference>
<organism evidence="6 7">
    <name type="scientific">Roseovarius albus</name>
    <dbReference type="NCBI Taxonomy" id="1247867"/>
    <lineage>
        <taxon>Bacteria</taxon>
        <taxon>Pseudomonadati</taxon>
        <taxon>Pseudomonadota</taxon>
        <taxon>Alphaproteobacteria</taxon>
        <taxon>Rhodobacterales</taxon>
        <taxon>Roseobacteraceae</taxon>
        <taxon>Roseovarius</taxon>
    </lineage>
</organism>
<evidence type="ECO:0000256" key="1">
    <source>
        <dbReference type="ARBA" id="ARBA00009437"/>
    </source>
</evidence>
<keyword evidence="3" id="KW-0238">DNA-binding</keyword>
<evidence type="ECO:0000256" key="3">
    <source>
        <dbReference type="ARBA" id="ARBA00023125"/>
    </source>
</evidence>
<dbReference type="SUPFAM" id="SSF46785">
    <property type="entry name" value="Winged helix' DNA-binding domain"/>
    <property type="match status" value="1"/>
</dbReference>
<dbReference type="Proteomes" id="UP000193061">
    <property type="component" value="Unassembled WGS sequence"/>
</dbReference>
<dbReference type="Gene3D" id="1.10.10.10">
    <property type="entry name" value="Winged helix-like DNA-binding domain superfamily/Winged helix DNA-binding domain"/>
    <property type="match status" value="1"/>
</dbReference>
<accession>A0A1X6Z9V3</accession>
<dbReference type="InterPro" id="IPR005119">
    <property type="entry name" value="LysR_subst-bd"/>
</dbReference>
<dbReference type="Pfam" id="PF03466">
    <property type="entry name" value="LysR_substrate"/>
    <property type="match status" value="1"/>
</dbReference>
<dbReference type="PANTHER" id="PTHR30537">
    <property type="entry name" value="HTH-TYPE TRANSCRIPTIONAL REGULATOR"/>
    <property type="match status" value="1"/>
</dbReference>
<dbReference type="InterPro" id="IPR036388">
    <property type="entry name" value="WH-like_DNA-bd_sf"/>
</dbReference>
<dbReference type="EMBL" id="FWFX01000006">
    <property type="protein sequence ID" value="SLN45463.1"/>
    <property type="molecule type" value="Genomic_DNA"/>
</dbReference>
<keyword evidence="7" id="KW-1185">Reference proteome</keyword>
<reference evidence="6 7" key="1">
    <citation type="submission" date="2017-03" db="EMBL/GenBank/DDBJ databases">
        <authorList>
            <person name="Afonso C.L."/>
            <person name="Miller P.J."/>
            <person name="Scott M.A."/>
            <person name="Spackman E."/>
            <person name="Goraichik I."/>
            <person name="Dimitrov K.M."/>
            <person name="Suarez D.L."/>
            <person name="Swayne D.E."/>
        </authorList>
    </citation>
    <scope>NUCLEOTIDE SEQUENCE [LARGE SCALE GENOMIC DNA]</scope>
    <source>
        <strain evidence="6 7">CECT 7450</strain>
    </source>
</reference>
<comment type="similarity">
    <text evidence="1">Belongs to the LysR transcriptional regulatory family.</text>
</comment>
<dbReference type="InterPro" id="IPR000847">
    <property type="entry name" value="LysR_HTH_N"/>
</dbReference>
<dbReference type="InterPro" id="IPR036390">
    <property type="entry name" value="WH_DNA-bd_sf"/>
</dbReference>
<protein>
    <submittedName>
        <fullName evidence="6">Glycine cleavage system transcriptional activator</fullName>
    </submittedName>
</protein>
<dbReference type="InterPro" id="IPR058163">
    <property type="entry name" value="LysR-type_TF_proteobact-type"/>
</dbReference>
<dbReference type="PRINTS" id="PR00039">
    <property type="entry name" value="HTHLYSR"/>
</dbReference>
<dbReference type="OrthoDB" id="7328368at2"/>
<dbReference type="RefSeq" id="WP_085805719.1">
    <property type="nucleotide sequence ID" value="NZ_FWFX01000006.1"/>
</dbReference>
<name>A0A1X6Z9V3_9RHOB</name>
<dbReference type="GO" id="GO:0003700">
    <property type="term" value="F:DNA-binding transcription factor activity"/>
    <property type="evidence" value="ECO:0007669"/>
    <property type="project" value="InterPro"/>
</dbReference>
<dbReference type="Pfam" id="PF00126">
    <property type="entry name" value="HTH_1"/>
    <property type="match status" value="1"/>
</dbReference>
<evidence type="ECO:0000256" key="4">
    <source>
        <dbReference type="ARBA" id="ARBA00023163"/>
    </source>
</evidence>
<dbReference type="GO" id="GO:0006351">
    <property type="term" value="P:DNA-templated transcription"/>
    <property type="evidence" value="ECO:0007669"/>
    <property type="project" value="TreeGrafter"/>
</dbReference>
<dbReference type="AlphaFoldDB" id="A0A1X6Z9V3"/>
<proteinExistence type="inferred from homology"/>
<evidence type="ECO:0000256" key="2">
    <source>
        <dbReference type="ARBA" id="ARBA00023015"/>
    </source>
</evidence>
<sequence>MTNIRHLRALQAFDETAKHLNLSKAAEALNVTHGAVSRQIKLLEEYLGTALFRRRPAGVELTSVGAQLFQSTRQAFPALQKGVSEVKRQPERQSLKVSLPNAVALKWLVPRLPLFQQKHPGIALFLETDDGITDFDTSEVDIALRFGVPNWNGLYSEKITDEELVAVASPDLVGDVQLPMSATDIAQLPLLYDVFNAGWDKWAEKSGLNPDQVTSQNIQYFDSAVLLEAAIDRQGVALARHLLAARDLENGRLVRLDKRCIPLERGLHFVCRLGDQDRVAVRILKKWLLSICV</sequence>
<evidence type="ECO:0000313" key="6">
    <source>
        <dbReference type="EMBL" id="SLN45463.1"/>
    </source>
</evidence>
<gene>
    <name evidence="6" type="primary">gcvA_14</name>
    <name evidence="6" type="ORF">ROA7450_02195</name>
</gene>
<keyword evidence="4" id="KW-0804">Transcription</keyword>
<dbReference type="GO" id="GO:0043565">
    <property type="term" value="F:sequence-specific DNA binding"/>
    <property type="evidence" value="ECO:0007669"/>
    <property type="project" value="TreeGrafter"/>
</dbReference>
<feature type="domain" description="HTH lysR-type" evidence="5">
    <location>
        <begin position="1"/>
        <end position="62"/>
    </location>
</feature>
<dbReference type="PROSITE" id="PS50931">
    <property type="entry name" value="HTH_LYSR"/>
    <property type="match status" value="1"/>
</dbReference>